<reference evidence="2" key="1">
    <citation type="journal article" date="2014" name="Stand. Genomic Sci.">
        <title>Genome sequence of the exopolysaccharide-producing Salipiger mucosus type strain (DSM 16094(T)), a moderately halophilic member of the Roseobacter clade.</title>
        <authorList>
            <person name="Riedel T."/>
            <person name="Spring S."/>
            <person name="Fiebig A."/>
            <person name="Petersen J."/>
            <person name="Kyrpides N.C."/>
            <person name="Goker M."/>
            <person name="Klenk H.P."/>
        </authorList>
    </citation>
    <scope>NUCLEOTIDE SEQUENCE [LARGE SCALE GENOMIC DNA]</scope>
    <source>
        <strain evidence="2">DSM 16094</strain>
    </source>
</reference>
<keyword evidence="2" id="KW-1185">Reference proteome</keyword>
<proteinExistence type="predicted"/>
<evidence type="ECO:0000313" key="2">
    <source>
        <dbReference type="Proteomes" id="UP000015347"/>
    </source>
</evidence>
<protein>
    <submittedName>
        <fullName evidence="1">Uncharacterized protein</fullName>
    </submittedName>
</protein>
<organism evidence="1 2">
    <name type="scientific">Salipiger mucosus DSM 16094</name>
    <dbReference type="NCBI Taxonomy" id="1123237"/>
    <lineage>
        <taxon>Bacteria</taxon>
        <taxon>Pseudomonadati</taxon>
        <taxon>Pseudomonadota</taxon>
        <taxon>Alphaproteobacteria</taxon>
        <taxon>Rhodobacterales</taxon>
        <taxon>Roseobacteraceae</taxon>
        <taxon>Salipiger</taxon>
    </lineage>
</organism>
<name>S9QYT6_9RHOB</name>
<sequence>MSESFKPVPVEEAMLDVAAAVGLASPSTTTNAEIQRRAKLADPEKETAPELGRMARLEQAVDWFENQDLSTFGVQDALARWGVHGHGQRYHIEKVPESGEEMLPSPWALKAMLEDVAQRADITVPEAADLIDGELRLFMISADLCEAGHDVNCIARVTTLSGTDVSLEINARSGEIGLRQEFQEEIPDEPELLAMRP</sequence>
<dbReference type="EMBL" id="APVH01000012">
    <property type="protein sequence ID" value="EPX84757.1"/>
    <property type="molecule type" value="Genomic_DNA"/>
</dbReference>
<dbReference type="AlphaFoldDB" id="S9QYT6"/>
<dbReference type="Proteomes" id="UP000015347">
    <property type="component" value="Unassembled WGS sequence"/>
</dbReference>
<accession>S9QYT6</accession>
<dbReference type="STRING" id="1123237.Salmuc_01330"/>
<dbReference type="HOGENOM" id="CLU_1383314_0_0_5"/>
<gene>
    <name evidence="1" type="ORF">Salmuc_01330</name>
</gene>
<comment type="caution">
    <text evidence="1">The sequence shown here is derived from an EMBL/GenBank/DDBJ whole genome shotgun (WGS) entry which is preliminary data.</text>
</comment>
<evidence type="ECO:0000313" key="1">
    <source>
        <dbReference type="EMBL" id="EPX84757.1"/>
    </source>
</evidence>